<keyword evidence="4" id="KW-0560">Oxidoreductase</keyword>
<evidence type="ECO:0000313" key="8">
    <source>
        <dbReference type="Proteomes" id="UP001583193"/>
    </source>
</evidence>
<dbReference type="InterPro" id="IPR036188">
    <property type="entry name" value="FAD/NAD-bd_sf"/>
</dbReference>
<comment type="similarity">
    <text evidence="1">Belongs to the paxM FAD-dependent monooxygenase family.</text>
</comment>
<feature type="domain" description="FAD-binding" evidence="6">
    <location>
        <begin position="8"/>
        <end position="359"/>
    </location>
</feature>
<dbReference type="PROSITE" id="PS51257">
    <property type="entry name" value="PROKAR_LIPOPROTEIN"/>
    <property type="match status" value="1"/>
</dbReference>
<dbReference type="SUPFAM" id="SSF54373">
    <property type="entry name" value="FAD-linked reductases, C-terminal domain"/>
    <property type="match status" value="1"/>
</dbReference>
<dbReference type="PRINTS" id="PR00420">
    <property type="entry name" value="RNGMNOXGNASE"/>
</dbReference>
<name>A0ABR3XNT9_9EURO</name>
<dbReference type="SUPFAM" id="SSF51905">
    <property type="entry name" value="FAD/NAD(P)-binding domain"/>
    <property type="match status" value="1"/>
</dbReference>
<dbReference type="EMBL" id="JAVDPF010000014">
    <property type="protein sequence ID" value="KAL1877264.1"/>
    <property type="molecule type" value="Genomic_DNA"/>
</dbReference>
<evidence type="ECO:0000256" key="4">
    <source>
        <dbReference type="ARBA" id="ARBA00023002"/>
    </source>
</evidence>
<dbReference type="PANTHER" id="PTHR13789:SF238">
    <property type="entry name" value="PUTATIVE (AFU_ORTHOLOGUE AFUA_2G01680)-RELATED"/>
    <property type="match status" value="1"/>
</dbReference>
<sequence length="440" mass="48807">MSTEDRKLQILVVGAGLGGLSAAISCAIAGHSVHVVESAKELVEIGAGLQITPNASRLLKHWKLPDSFWETGAEPTALTVHRYSGQKLAEDRPFDQHTRSKYGAPFVDFHRCDLQQALYSRSVELGVTFSFGQRVESIDFSGPSALTDTGATFSGDLIVAADGLWSRCRESFLGGKDEPLPTGDLAYRIVLTTDQIKDPKLRAWVENPEVHFWIGPGAHVVGYSLRAGKMYNIVLLVPDDLPAGVARQTGSVDQMRKLFDGWDPILNEFLGCVDKVDKWKLMHRSEMAHWVNDDSNLVFLGDSCHPMLPYLAQGANSSMEDGAVLGSLLGHLKRKSDLPGVLRLYESLRKSRGEAIARETFKQRHDFHLPDGEEQRKRDEIFLSQLGKELKGPFPSRWTCPEVQPWIYGYDAIKEVEDAVARNPELFSNNAISSSPRPVL</sequence>
<dbReference type="Pfam" id="PF01494">
    <property type="entry name" value="FAD_binding_3"/>
    <property type="match status" value="1"/>
</dbReference>
<evidence type="ECO:0000256" key="2">
    <source>
        <dbReference type="ARBA" id="ARBA00022630"/>
    </source>
</evidence>
<dbReference type="PANTHER" id="PTHR13789">
    <property type="entry name" value="MONOOXYGENASE"/>
    <property type="match status" value="1"/>
</dbReference>
<accession>A0ABR3XNT9</accession>
<evidence type="ECO:0000256" key="5">
    <source>
        <dbReference type="ARBA" id="ARBA00023033"/>
    </source>
</evidence>
<gene>
    <name evidence="7" type="ORF">Plec18167_004953</name>
</gene>
<protein>
    <recommendedName>
        <fullName evidence="6">FAD-binding domain-containing protein</fullName>
    </recommendedName>
</protein>
<dbReference type="Proteomes" id="UP001583193">
    <property type="component" value="Unassembled WGS sequence"/>
</dbReference>
<keyword evidence="8" id="KW-1185">Reference proteome</keyword>
<organism evidence="7 8">
    <name type="scientific">Paecilomyces lecythidis</name>
    <dbReference type="NCBI Taxonomy" id="3004212"/>
    <lineage>
        <taxon>Eukaryota</taxon>
        <taxon>Fungi</taxon>
        <taxon>Dikarya</taxon>
        <taxon>Ascomycota</taxon>
        <taxon>Pezizomycotina</taxon>
        <taxon>Eurotiomycetes</taxon>
        <taxon>Eurotiomycetidae</taxon>
        <taxon>Eurotiales</taxon>
        <taxon>Thermoascaceae</taxon>
        <taxon>Paecilomyces</taxon>
    </lineage>
</organism>
<dbReference type="Gene3D" id="3.50.50.60">
    <property type="entry name" value="FAD/NAD(P)-binding domain"/>
    <property type="match status" value="1"/>
</dbReference>
<reference evidence="7 8" key="1">
    <citation type="journal article" date="2024" name="IMA Fungus">
        <title>IMA Genome - F19 : A genome assembly and annotation guide to empower mycologists, including annotated draft genome sequences of Ceratocystis pirilliformis, Diaporthe australafricana, Fusarium ophioides, Paecilomyces lecythidis, and Sporothrix stenoceras.</title>
        <authorList>
            <person name="Aylward J."/>
            <person name="Wilson A.M."/>
            <person name="Visagie C.M."/>
            <person name="Spraker J."/>
            <person name="Barnes I."/>
            <person name="Buitendag C."/>
            <person name="Ceriani C."/>
            <person name="Del Mar Angel L."/>
            <person name="du Plessis D."/>
            <person name="Fuchs T."/>
            <person name="Gasser K."/>
            <person name="Kramer D."/>
            <person name="Li W."/>
            <person name="Munsamy K."/>
            <person name="Piso A."/>
            <person name="Price J.L."/>
            <person name="Sonnekus B."/>
            <person name="Thomas C."/>
            <person name="van der Nest A."/>
            <person name="van Dijk A."/>
            <person name="van Heerden A."/>
            <person name="van Vuuren N."/>
            <person name="Yilmaz N."/>
            <person name="Duong T.A."/>
            <person name="van der Merwe N.A."/>
            <person name="Wingfield M.J."/>
            <person name="Wingfield B.D."/>
        </authorList>
    </citation>
    <scope>NUCLEOTIDE SEQUENCE [LARGE SCALE GENOMIC DNA]</scope>
    <source>
        <strain evidence="7 8">CMW 18167</strain>
    </source>
</reference>
<proteinExistence type="inferred from homology"/>
<comment type="caution">
    <text evidence="7">The sequence shown here is derived from an EMBL/GenBank/DDBJ whole genome shotgun (WGS) entry which is preliminary data.</text>
</comment>
<dbReference type="InterPro" id="IPR002938">
    <property type="entry name" value="FAD-bd"/>
</dbReference>
<evidence type="ECO:0000256" key="1">
    <source>
        <dbReference type="ARBA" id="ARBA00007992"/>
    </source>
</evidence>
<evidence type="ECO:0000259" key="6">
    <source>
        <dbReference type="Pfam" id="PF01494"/>
    </source>
</evidence>
<keyword evidence="2" id="KW-0285">Flavoprotein</keyword>
<dbReference type="InterPro" id="IPR050493">
    <property type="entry name" value="FAD-dep_Monooxygenase_BioMet"/>
</dbReference>
<evidence type="ECO:0000256" key="3">
    <source>
        <dbReference type="ARBA" id="ARBA00022827"/>
    </source>
</evidence>
<keyword evidence="3" id="KW-0274">FAD</keyword>
<evidence type="ECO:0000313" key="7">
    <source>
        <dbReference type="EMBL" id="KAL1877264.1"/>
    </source>
</evidence>
<keyword evidence="5" id="KW-0503">Monooxygenase</keyword>